<comment type="caution">
    <text evidence="2">The sequence shown here is derived from an EMBL/GenBank/DDBJ whole genome shotgun (WGS) entry which is preliminary data.</text>
</comment>
<evidence type="ECO:0000313" key="3">
    <source>
        <dbReference type="Proteomes" id="UP001604277"/>
    </source>
</evidence>
<organism evidence="2 3">
    <name type="scientific">Forsythia ovata</name>
    <dbReference type="NCBI Taxonomy" id="205694"/>
    <lineage>
        <taxon>Eukaryota</taxon>
        <taxon>Viridiplantae</taxon>
        <taxon>Streptophyta</taxon>
        <taxon>Embryophyta</taxon>
        <taxon>Tracheophyta</taxon>
        <taxon>Spermatophyta</taxon>
        <taxon>Magnoliopsida</taxon>
        <taxon>eudicotyledons</taxon>
        <taxon>Gunneridae</taxon>
        <taxon>Pentapetalae</taxon>
        <taxon>asterids</taxon>
        <taxon>lamiids</taxon>
        <taxon>Lamiales</taxon>
        <taxon>Oleaceae</taxon>
        <taxon>Forsythieae</taxon>
        <taxon>Forsythia</taxon>
    </lineage>
</organism>
<dbReference type="AlphaFoldDB" id="A0ABD1WMA0"/>
<dbReference type="EMBL" id="JBFOLJ010000003">
    <property type="protein sequence ID" value="KAL2550815.1"/>
    <property type="molecule type" value="Genomic_DNA"/>
</dbReference>
<name>A0ABD1WMA0_9LAMI</name>
<accession>A0ABD1WMA0</accession>
<evidence type="ECO:0000313" key="2">
    <source>
        <dbReference type="EMBL" id="KAL2550815.1"/>
    </source>
</evidence>
<protein>
    <submittedName>
        <fullName evidence="2">Uncharacterized protein</fullName>
    </submittedName>
</protein>
<feature type="region of interest" description="Disordered" evidence="1">
    <location>
        <begin position="83"/>
        <end position="102"/>
    </location>
</feature>
<keyword evidence="3" id="KW-1185">Reference proteome</keyword>
<evidence type="ECO:0000256" key="1">
    <source>
        <dbReference type="SAM" id="MobiDB-lite"/>
    </source>
</evidence>
<sequence>MSFRQRTICFQAKLGRPAKVRQRLIEHQLDELCSHEPSSAQHVSDRKEKKKKERMKHYINLGELMLPTSPLVQPMLDKWTSGELSGEEITPDGISAANVMDA</sequence>
<proteinExistence type="predicted"/>
<dbReference type="Proteomes" id="UP001604277">
    <property type="component" value="Unassembled WGS sequence"/>
</dbReference>
<reference evidence="3" key="1">
    <citation type="submission" date="2024-07" db="EMBL/GenBank/DDBJ databases">
        <title>Two chromosome-level genome assemblies of Korean endemic species Abeliophyllum distichum and Forsythia ovata (Oleaceae).</title>
        <authorList>
            <person name="Jang H."/>
        </authorList>
    </citation>
    <scope>NUCLEOTIDE SEQUENCE [LARGE SCALE GENOMIC DNA]</scope>
</reference>
<gene>
    <name evidence="2" type="ORF">Fot_12345</name>
</gene>